<dbReference type="Proteomes" id="UP001279553">
    <property type="component" value="Unassembled WGS sequence"/>
</dbReference>
<dbReference type="InterPro" id="IPR051084">
    <property type="entry name" value="H+-coupled_symporters"/>
</dbReference>
<name>A0AAW9DTY4_ACIAO</name>
<gene>
    <name evidence="10" type="ORF">SIL87_15195</name>
</gene>
<evidence type="ECO:0000256" key="5">
    <source>
        <dbReference type="ARBA" id="ARBA00022847"/>
    </source>
</evidence>
<keyword evidence="6 8" id="KW-1133">Transmembrane helix</keyword>
<dbReference type="RefSeq" id="WP_319614950.1">
    <property type="nucleotide sequence ID" value="NZ_JAWXYB010000018.1"/>
</dbReference>
<dbReference type="EMBL" id="JAWXYB010000018">
    <property type="protein sequence ID" value="MDX5932102.1"/>
    <property type="molecule type" value="Genomic_DNA"/>
</dbReference>
<evidence type="ECO:0000313" key="11">
    <source>
        <dbReference type="Proteomes" id="UP001279553"/>
    </source>
</evidence>
<feature type="transmembrane region" description="Helical" evidence="8">
    <location>
        <begin position="239"/>
        <end position="259"/>
    </location>
</feature>
<dbReference type="PROSITE" id="PS50850">
    <property type="entry name" value="MFS"/>
    <property type="match status" value="1"/>
</dbReference>
<feature type="transmembrane region" description="Helical" evidence="8">
    <location>
        <begin position="372"/>
        <end position="396"/>
    </location>
</feature>
<feature type="domain" description="Major facilitator superfamily (MFS) profile" evidence="9">
    <location>
        <begin position="19"/>
        <end position="428"/>
    </location>
</feature>
<evidence type="ECO:0000313" key="10">
    <source>
        <dbReference type="EMBL" id="MDX5932102.1"/>
    </source>
</evidence>
<dbReference type="GO" id="GO:0015293">
    <property type="term" value="F:symporter activity"/>
    <property type="evidence" value="ECO:0007669"/>
    <property type="project" value="UniProtKB-KW"/>
</dbReference>
<evidence type="ECO:0000256" key="4">
    <source>
        <dbReference type="ARBA" id="ARBA00022692"/>
    </source>
</evidence>
<sequence length="428" mass="45248">MSVALGDRTRDDRRRRIMMIAGASIGNALEFYDFIIYGFFATELAATFFPGKDATTRLLEAFGTFGVSFLARPVGAFVLGAFADRRGRTITMVIAVSMMTLASAMIALMPGRTSIGLLAPLGILAARLIQGFALGGEFGSSTALMIEHSPGRESHAASWQGTSQNVAGLIASSVAWGLSTALPAAAFHHWGFRIAFAIGALAGPVALLLRRRLEDAPGFLAARASPAPATTEPSTAGGIAIAAGMVAIGTAQTYLIVYLPTFARTELHMRMGTALGAIVLLYVVTLALVPLRLAIAHRFDLTHRSRWIIASCIAMMAAGYPAFMVLNAWPGPIALFLIPLFFTVIGLPYNAPLTGYMGMVFPTRHRGIGLSVGYAIGIAAFGGFAPFINTWLIAATGDPRSPGIYLALASILTIAAIGFARRRLPKVK</sequence>
<feature type="transmembrane region" description="Helical" evidence="8">
    <location>
        <begin position="20"/>
        <end position="41"/>
    </location>
</feature>
<dbReference type="Pfam" id="PF00083">
    <property type="entry name" value="Sugar_tr"/>
    <property type="match status" value="1"/>
</dbReference>
<evidence type="ECO:0000256" key="3">
    <source>
        <dbReference type="ARBA" id="ARBA00022475"/>
    </source>
</evidence>
<evidence type="ECO:0000256" key="6">
    <source>
        <dbReference type="ARBA" id="ARBA00022989"/>
    </source>
</evidence>
<evidence type="ECO:0000259" key="9">
    <source>
        <dbReference type="PROSITE" id="PS50850"/>
    </source>
</evidence>
<keyword evidence="4 8" id="KW-0812">Transmembrane</keyword>
<reference evidence="10 11" key="1">
    <citation type="submission" date="2023-11" db="EMBL/GenBank/DDBJ databases">
        <title>MicrobeMod: A computational toolkit for identifying prokaryotic methylation and restriction-modification with nanopore sequencing.</title>
        <authorList>
            <person name="Crits-Christoph A."/>
            <person name="Kang S.C."/>
            <person name="Lee H."/>
            <person name="Ostrov N."/>
        </authorList>
    </citation>
    <scope>NUCLEOTIDE SEQUENCE [LARGE SCALE GENOMIC DNA]</scope>
    <source>
        <strain evidence="10 11">DSMZ 700</strain>
    </source>
</reference>
<feature type="transmembrane region" description="Helical" evidence="8">
    <location>
        <begin position="307"/>
        <end position="326"/>
    </location>
</feature>
<protein>
    <submittedName>
        <fullName evidence="10">MFS transporter</fullName>
    </submittedName>
</protein>
<feature type="transmembrane region" description="Helical" evidence="8">
    <location>
        <begin position="271"/>
        <end position="295"/>
    </location>
</feature>
<dbReference type="PANTHER" id="PTHR43528:SF1">
    <property type="entry name" value="ALPHA-KETOGLUTARATE PERMEASE"/>
    <property type="match status" value="1"/>
</dbReference>
<dbReference type="GO" id="GO:0005886">
    <property type="term" value="C:plasma membrane"/>
    <property type="evidence" value="ECO:0007669"/>
    <property type="project" value="UniProtKB-SubCell"/>
</dbReference>
<comment type="caution">
    <text evidence="10">The sequence shown here is derived from an EMBL/GenBank/DDBJ whole genome shotgun (WGS) entry which is preliminary data.</text>
</comment>
<evidence type="ECO:0000256" key="8">
    <source>
        <dbReference type="SAM" id="Phobius"/>
    </source>
</evidence>
<organism evidence="10 11">
    <name type="scientific">Acidiphilium acidophilum</name>
    <name type="common">Thiobacillus acidophilus</name>
    <dbReference type="NCBI Taxonomy" id="76588"/>
    <lineage>
        <taxon>Bacteria</taxon>
        <taxon>Pseudomonadati</taxon>
        <taxon>Pseudomonadota</taxon>
        <taxon>Alphaproteobacteria</taxon>
        <taxon>Acetobacterales</taxon>
        <taxon>Acidocellaceae</taxon>
        <taxon>Acidiphilium</taxon>
    </lineage>
</organism>
<keyword evidence="3" id="KW-1003">Cell membrane</keyword>
<feature type="transmembrane region" description="Helical" evidence="8">
    <location>
        <begin position="90"/>
        <end position="109"/>
    </location>
</feature>
<comment type="subcellular location">
    <subcellularLocation>
        <location evidence="1">Cell membrane</location>
        <topology evidence="1">Multi-pass membrane protein</topology>
    </subcellularLocation>
</comment>
<evidence type="ECO:0000256" key="2">
    <source>
        <dbReference type="ARBA" id="ARBA00022448"/>
    </source>
</evidence>
<evidence type="ECO:0000256" key="1">
    <source>
        <dbReference type="ARBA" id="ARBA00004651"/>
    </source>
</evidence>
<keyword evidence="7 8" id="KW-0472">Membrane</keyword>
<keyword evidence="2" id="KW-0813">Transport</keyword>
<dbReference type="PANTHER" id="PTHR43528">
    <property type="entry name" value="ALPHA-KETOGLUTARATE PERMEASE"/>
    <property type="match status" value="1"/>
</dbReference>
<dbReference type="InterPro" id="IPR005828">
    <property type="entry name" value="MFS_sugar_transport-like"/>
</dbReference>
<keyword evidence="5" id="KW-0769">Symport</keyword>
<proteinExistence type="predicted"/>
<feature type="transmembrane region" description="Helical" evidence="8">
    <location>
        <begin position="190"/>
        <end position="209"/>
    </location>
</feature>
<dbReference type="InterPro" id="IPR020846">
    <property type="entry name" value="MFS_dom"/>
</dbReference>
<dbReference type="AlphaFoldDB" id="A0AAW9DTY4"/>
<feature type="transmembrane region" description="Helical" evidence="8">
    <location>
        <begin position="61"/>
        <end position="83"/>
    </location>
</feature>
<dbReference type="SUPFAM" id="SSF103473">
    <property type="entry name" value="MFS general substrate transporter"/>
    <property type="match status" value="1"/>
</dbReference>
<keyword evidence="11" id="KW-1185">Reference proteome</keyword>
<accession>A0AAW9DTY4</accession>
<evidence type="ECO:0000256" key="7">
    <source>
        <dbReference type="ARBA" id="ARBA00023136"/>
    </source>
</evidence>
<feature type="transmembrane region" description="Helical" evidence="8">
    <location>
        <begin position="332"/>
        <end position="351"/>
    </location>
</feature>
<dbReference type="InterPro" id="IPR036259">
    <property type="entry name" value="MFS_trans_sf"/>
</dbReference>
<dbReference type="Gene3D" id="1.20.1250.20">
    <property type="entry name" value="MFS general substrate transporter like domains"/>
    <property type="match status" value="2"/>
</dbReference>
<feature type="transmembrane region" description="Helical" evidence="8">
    <location>
        <begin position="402"/>
        <end position="420"/>
    </location>
</feature>